<comment type="caution">
    <text evidence="2">The sequence shown here is derived from an EMBL/GenBank/DDBJ whole genome shotgun (WGS) entry which is preliminary data.</text>
</comment>
<accession>A0A0M9GHF7</accession>
<evidence type="ECO:0000313" key="2">
    <source>
        <dbReference type="EMBL" id="KPA91324.1"/>
    </source>
</evidence>
<keyword evidence="3" id="KW-1185">Reference proteome</keyword>
<dbReference type="STRING" id="50340.PF66_02207"/>
<evidence type="ECO:0000313" key="3">
    <source>
        <dbReference type="Proteomes" id="UP000037931"/>
    </source>
</evidence>
<name>A0A0M9GHF7_9PSED</name>
<proteinExistence type="predicted"/>
<dbReference type="OrthoDB" id="6952906at2"/>
<evidence type="ECO:0000256" key="1">
    <source>
        <dbReference type="SAM" id="MobiDB-lite"/>
    </source>
</evidence>
<sequence length="68" mass="7586">MKKAYMEDNGDEFPINNLVRCGQTPYVAEFGGEAPVQETSTRTSQSAPGGLLRRPYFPKARPRLKKLA</sequence>
<protein>
    <submittedName>
        <fullName evidence="2">Uncharacterized protein</fullName>
    </submittedName>
</protein>
<dbReference type="Proteomes" id="UP000037931">
    <property type="component" value="Unassembled WGS sequence"/>
</dbReference>
<dbReference type="RefSeq" id="WP_054060276.1">
    <property type="nucleotide sequence ID" value="NZ_JAQMZR010000005.1"/>
</dbReference>
<organism evidence="2 3">
    <name type="scientific">Pseudomonas asplenii</name>
    <dbReference type="NCBI Taxonomy" id="53407"/>
    <lineage>
        <taxon>Bacteria</taxon>
        <taxon>Pseudomonadati</taxon>
        <taxon>Pseudomonadota</taxon>
        <taxon>Gammaproteobacteria</taxon>
        <taxon>Pseudomonadales</taxon>
        <taxon>Pseudomonadaceae</taxon>
        <taxon>Pseudomonas</taxon>
    </lineage>
</organism>
<reference evidence="2 3" key="1">
    <citation type="journal article" date="2015" name="PLoS ONE">
        <title>Rice-Infecting Pseudomonas Genomes Are Highly Accessorized and Harbor Multiple Putative Virulence Mechanisms to Cause Sheath Brown Rot.</title>
        <authorList>
            <person name="Quibod I.L."/>
            <person name="Grande G."/>
            <person name="Oreiro E.G."/>
            <person name="Borja F.N."/>
            <person name="Dossa G.S."/>
            <person name="Mauleon R."/>
            <person name="Cruz C.V."/>
            <person name="Oliva R."/>
        </authorList>
    </citation>
    <scope>NUCLEOTIDE SEQUENCE [LARGE SCALE GENOMIC DNA]</scope>
    <source>
        <strain evidence="2 3">IRRI 6609</strain>
    </source>
</reference>
<feature type="compositionally biased region" description="Polar residues" evidence="1">
    <location>
        <begin position="37"/>
        <end position="47"/>
    </location>
</feature>
<dbReference type="AlphaFoldDB" id="A0A0M9GHF7"/>
<dbReference type="PATRIC" id="fig|50340.43.peg.5577"/>
<feature type="region of interest" description="Disordered" evidence="1">
    <location>
        <begin position="32"/>
        <end position="68"/>
    </location>
</feature>
<dbReference type="EMBL" id="JSYZ01000007">
    <property type="protein sequence ID" value="KPA91324.1"/>
    <property type="molecule type" value="Genomic_DNA"/>
</dbReference>
<gene>
    <name evidence="2" type="ORF">PF66_02207</name>
</gene>